<evidence type="ECO:0000256" key="1">
    <source>
        <dbReference type="ARBA" id="ARBA00004990"/>
    </source>
</evidence>
<dbReference type="Proteomes" id="UP000199041">
    <property type="component" value="Unassembled WGS sequence"/>
</dbReference>
<protein>
    <recommendedName>
        <fullName evidence="8">Pantothenate synthetase</fullName>
        <shortName evidence="8">PS</shortName>
        <ecNumber evidence="8">6.3.2.1</ecNumber>
    </recommendedName>
    <alternativeName>
        <fullName evidence="8">Pantoate--beta-alanine ligase</fullName>
    </alternativeName>
    <alternativeName>
        <fullName evidence="8">Pantoate-activating enzyme</fullName>
    </alternativeName>
</protein>
<dbReference type="InterPro" id="IPR003721">
    <property type="entry name" value="Pantoate_ligase"/>
</dbReference>
<evidence type="ECO:0000256" key="6">
    <source>
        <dbReference type="ARBA" id="ARBA00022840"/>
    </source>
</evidence>
<comment type="similarity">
    <text evidence="2 8">Belongs to the pantothenate synthetase family.</text>
</comment>
<evidence type="ECO:0000256" key="7">
    <source>
        <dbReference type="ARBA" id="ARBA00048258"/>
    </source>
</evidence>
<comment type="subcellular location">
    <subcellularLocation>
        <location evidence="8">Cytoplasm</location>
    </subcellularLocation>
</comment>
<evidence type="ECO:0000256" key="4">
    <source>
        <dbReference type="ARBA" id="ARBA00022655"/>
    </source>
</evidence>
<dbReference type="NCBIfam" id="TIGR00125">
    <property type="entry name" value="cyt_tran_rel"/>
    <property type="match status" value="1"/>
</dbReference>
<keyword evidence="8" id="KW-0963">Cytoplasm</keyword>
<feature type="binding site" evidence="8">
    <location>
        <begin position="185"/>
        <end position="188"/>
    </location>
    <ligand>
        <name>ATP</name>
        <dbReference type="ChEBI" id="CHEBI:30616"/>
    </ligand>
</feature>
<evidence type="ECO:0000256" key="2">
    <source>
        <dbReference type="ARBA" id="ARBA00009256"/>
    </source>
</evidence>
<dbReference type="SUPFAM" id="SSF52374">
    <property type="entry name" value="Nucleotidylyl transferase"/>
    <property type="match status" value="1"/>
</dbReference>
<dbReference type="GO" id="GO:0005524">
    <property type="term" value="F:ATP binding"/>
    <property type="evidence" value="ECO:0007669"/>
    <property type="project" value="UniProtKB-KW"/>
</dbReference>
<dbReference type="HAMAP" id="MF_00158">
    <property type="entry name" value="PanC"/>
    <property type="match status" value="1"/>
</dbReference>
<keyword evidence="10" id="KW-1185">Reference proteome</keyword>
<dbReference type="EMBL" id="FNQY01000005">
    <property type="protein sequence ID" value="SDZ96395.1"/>
    <property type="molecule type" value="Genomic_DNA"/>
</dbReference>
<dbReference type="InterPro" id="IPR042176">
    <property type="entry name" value="Pantoate_ligase_C"/>
</dbReference>
<comment type="catalytic activity">
    <reaction evidence="7 8">
        <text>(R)-pantoate + beta-alanine + ATP = (R)-pantothenate + AMP + diphosphate + H(+)</text>
        <dbReference type="Rhea" id="RHEA:10912"/>
        <dbReference type="ChEBI" id="CHEBI:15378"/>
        <dbReference type="ChEBI" id="CHEBI:15980"/>
        <dbReference type="ChEBI" id="CHEBI:29032"/>
        <dbReference type="ChEBI" id="CHEBI:30616"/>
        <dbReference type="ChEBI" id="CHEBI:33019"/>
        <dbReference type="ChEBI" id="CHEBI:57966"/>
        <dbReference type="ChEBI" id="CHEBI:456215"/>
        <dbReference type="EC" id="6.3.2.1"/>
    </reaction>
</comment>
<comment type="subunit">
    <text evidence="8">Homodimer.</text>
</comment>
<dbReference type="RefSeq" id="WP_091394944.1">
    <property type="nucleotide sequence ID" value="NZ_FNQY01000005.1"/>
</dbReference>
<evidence type="ECO:0000313" key="9">
    <source>
        <dbReference type="EMBL" id="SDZ96395.1"/>
    </source>
</evidence>
<comment type="pathway">
    <text evidence="1 8">Cofactor biosynthesis; (R)-pantothenate biosynthesis; (R)-pantothenate from (R)-pantoate and beta-alanine: step 1/1.</text>
</comment>
<evidence type="ECO:0000256" key="8">
    <source>
        <dbReference type="HAMAP-Rule" id="MF_00158"/>
    </source>
</evidence>
<dbReference type="GO" id="GO:0005737">
    <property type="term" value="C:cytoplasm"/>
    <property type="evidence" value="ECO:0007669"/>
    <property type="project" value="UniProtKB-SubCell"/>
</dbReference>
<dbReference type="STRING" id="551991.SAMN05192529_10557"/>
<gene>
    <name evidence="8" type="primary">panC</name>
    <name evidence="9" type="ORF">SAMN05192529_10557</name>
</gene>
<proteinExistence type="inferred from homology"/>
<dbReference type="PANTHER" id="PTHR21299">
    <property type="entry name" value="CYTIDYLATE KINASE/PANTOATE-BETA-ALANINE LIGASE"/>
    <property type="match status" value="1"/>
</dbReference>
<feature type="binding site" evidence="8">
    <location>
        <begin position="30"/>
        <end position="37"/>
    </location>
    <ligand>
        <name>ATP</name>
        <dbReference type="ChEBI" id="CHEBI:30616"/>
    </ligand>
</feature>
<keyword evidence="4 8" id="KW-0566">Pantothenate biosynthesis</keyword>
<dbReference type="Gene3D" id="3.40.50.620">
    <property type="entry name" value="HUPs"/>
    <property type="match status" value="1"/>
</dbReference>
<comment type="caution">
    <text evidence="8">Lacks conserved residue(s) required for the propagation of feature annotation.</text>
</comment>
<organism evidence="9 10">
    <name type="scientific">Arachidicoccus rhizosphaerae</name>
    <dbReference type="NCBI Taxonomy" id="551991"/>
    <lineage>
        <taxon>Bacteria</taxon>
        <taxon>Pseudomonadati</taxon>
        <taxon>Bacteroidota</taxon>
        <taxon>Chitinophagia</taxon>
        <taxon>Chitinophagales</taxon>
        <taxon>Chitinophagaceae</taxon>
        <taxon>Arachidicoccus</taxon>
    </lineage>
</organism>
<dbReference type="InterPro" id="IPR014729">
    <property type="entry name" value="Rossmann-like_a/b/a_fold"/>
</dbReference>
<feature type="binding site" evidence="8">
    <location>
        <position position="154"/>
    </location>
    <ligand>
        <name>(R)-pantoate</name>
        <dbReference type="ChEBI" id="CHEBI:15980"/>
    </ligand>
</feature>
<dbReference type="PANTHER" id="PTHR21299:SF1">
    <property type="entry name" value="PANTOATE--BETA-ALANINE LIGASE"/>
    <property type="match status" value="1"/>
</dbReference>
<dbReference type="GO" id="GO:0015940">
    <property type="term" value="P:pantothenate biosynthetic process"/>
    <property type="evidence" value="ECO:0007669"/>
    <property type="project" value="UniProtKB-UniRule"/>
</dbReference>
<evidence type="ECO:0000256" key="3">
    <source>
        <dbReference type="ARBA" id="ARBA00022598"/>
    </source>
</evidence>
<dbReference type="Gene3D" id="3.30.1300.10">
    <property type="entry name" value="Pantoate-beta-alanine ligase, C-terminal domain"/>
    <property type="match status" value="1"/>
</dbReference>
<dbReference type="InterPro" id="IPR004821">
    <property type="entry name" value="Cyt_trans-like"/>
</dbReference>
<feature type="binding site" evidence="8">
    <location>
        <position position="61"/>
    </location>
    <ligand>
        <name>(R)-pantoate</name>
        <dbReference type="ChEBI" id="CHEBI:15980"/>
    </ligand>
</feature>
<dbReference type="GO" id="GO:0004592">
    <property type="term" value="F:pantoate-beta-alanine ligase activity"/>
    <property type="evidence" value="ECO:0007669"/>
    <property type="project" value="UniProtKB-UniRule"/>
</dbReference>
<dbReference type="UniPathway" id="UPA00028">
    <property type="reaction ID" value="UER00005"/>
</dbReference>
<comment type="function">
    <text evidence="8">Catalyzes the condensation of pantoate with beta-alanine in an ATP-dependent reaction via a pantoyl-adenylate intermediate.</text>
</comment>
<feature type="active site" description="Proton donor" evidence="8">
    <location>
        <position position="37"/>
    </location>
</feature>
<accession>A0A1H3XAH1</accession>
<feature type="binding site" evidence="8">
    <location>
        <begin position="148"/>
        <end position="151"/>
    </location>
    <ligand>
        <name>ATP</name>
        <dbReference type="ChEBI" id="CHEBI:30616"/>
    </ligand>
</feature>
<evidence type="ECO:0000256" key="5">
    <source>
        <dbReference type="ARBA" id="ARBA00022741"/>
    </source>
</evidence>
<name>A0A1H3XAH1_9BACT</name>
<dbReference type="EC" id="6.3.2.1" evidence="8"/>
<dbReference type="NCBIfam" id="TIGR00018">
    <property type="entry name" value="panC"/>
    <property type="match status" value="1"/>
</dbReference>
<sequence length="280" mass="31142">MIILKKVADLNKVVASIHKTGKSTGFVPTMGALHEGHLSLIEQSRKIADVTICSIFVNPTQFNDPEDLKKYPITTDQDITLLESAKVDYLFLPTVEEIYPKDSPKKHYDLGQIETVLEGAHRPGHFQGVAEVIDRLLTLIKPSYIIMGQKDFQQVKVVTKLIELIGSQTKLVTSPTHREQTGLALSSRNARLSQQELQQATAISKALLYGRQHIKDTDPRTLEQEMSSQLMAAGFGPIDYVAICHPNNLSPIQQYQTGMDVVILVAAFLGQVRLIDNMLI</sequence>
<feature type="binding site" evidence="8">
    <location>
        <position position="61"/>
    </location>
    <ligand>
        <name>beta-alanine</name>
        <dbReference type="ChEBI" id="CHEBI:57966"/>
    </ligand>
</feature>
<keyword evidence="6 8" id="KW-0067">ATP-binding</keyword>
<dbReference type="Pfam" id="PF02569">
    <property type="entry name" value="Pantoate_ligase"/>
    <property type="match status" value="1"/>
</dbReference>
<evidence type="ECO:0000313" key="10">
    <source>
        <dbReference type="Proteomes" id="UP000199041"/>
    </source>
</evidence>
<comment type="miscellaneous">
    <text evidence="8">The reaction proceeds by a bi uni uni bi ping pong mechanism.</text>
</comment>
<dbReference type="AlphaFoldDB" id="A0A1H3XAH1"/>
<dbReference type="CDD" id="cd00560">
    <property type="entry name" value="PanC"/>
    <property type="match status" value="1"/>
</dbReference>
<reference evidence="9 10" key="1">
    <citation type="submission" date="2016-10" db="EMBL/GenBank/DDBJ databases">
        <authorList>
            <person name="de Groot N.N."/>
        </authorList>
    </citation>
    <scope>NUCLEOTIDE SEQUENCE [LARGE SCALE GENOMIC DNA]</scope>
    <source>
        <strain evidence="9 10">Vu-144</strain>
    </source>
</reference>
<dbReference type="OrthoDB" id="9773087at2"/>
<keyword evidence="5 8" id="KW-0547">Nucleotide-binding</keyword>
<keyword evidence="3 8" id="KW-0436">Ligase</keyword>